<dbReference type="KEGG" id="mym:A176_004683"/>
<comment type="subcellular location">
    <subcellularLocation>
        <location evidence="4">Cytoplasm</location>
    </subcellularLocation>
</comment>
<sequence>MAFLLAHEVEPSRPCSYLPERQASLENLVLEDVTPEEYEHLLVRGWRRFGLVYFRPACVDCRACVSLRIPVAEFRPNRSQRRARAACAHLRVEVGTPQVDDARLALYRQWHSEREVAREWSPSPITAREYSLQFSYPHPSAREVAWYDDGAEGGPRLVGVGISDETPRAWSAVYFFYDPAYAHLSLGTANVVRQVELAQARGIPHVYLGYRVQACASLRYKGAFRPHELLETRPALDAAPHWAAASSSEDT</sequence>
<evidence type="ECO:0000313" key="8">
    <source>
        <dbReference type="Proteomes" id="UP000009026"/>
    </source>
</evidence>
<dbReference type="GO" id="GO:0008914">
    <property type="term" value="F:leucyl-tRNA--protein transferase activity"/>
    <property type="evidence" value="ECO:0007669"/>
    <property type="project" value="UniProtKB-UniRule"/>
</dbReference>
<dbReference type="InterPro" id="IPR030700">
    <property type="entry name" value="N-end_Aminoacyl_Trfase"/>
</dbReference>
<dbReference type="PANTHER" id="PTHR21367">
    <property type="entry name" value="ARGININE-TRNA-PROTEIN TRANSFERASE 1"/>
    <property type="match status" value="1"/>
</dbReference>
<dbReference type="EMBL" id="CP012109">
    <property type="protein sequence ID" value="AKQ67771.1"/>
    <property type="molecule type" value="Genomic_DNA"/>
</dbReference>
<dbReference type="InterPro" id="IPR007472">
    <property type="entry name" value="N-end_Aminoacyl_Trfase_C"/>
</dbReference>
<keyword evidence="1 4" id="KW-0963">Cytoplasm</keyword>
<dbReference type="InterPro" id="IPR016181">
    <property type="entry name" value="Acyl_CoA_acyltransferase"/>
</dbReference>
<dbReference type="GO" id="GO:0071596">
    <property type="term" value="P:ubiquitin-dependent protein catabolic process via the N-end rule pathway"/>
    <property type="evidence" value="ECO:0007669"/>
    <property type="project" value="InterPro"/>
</dbReference>
<feature type="domain" description="N-end rule aminoacyl transferase C-terminal" evidence="6">
    <location>
        <begin position="104"/>
        <end position="230"/>
    </location>
</feature>
<feature type="domain" description="N-end aminoacyl transferase N-terminal" evidence="5">
    <location>
        <begin position="14"/>
        <end position="82"/>
    </location>
</feature>
<dbReference type="RefSeq" id="WP_002637154.1">
    <property type="nucleotide sequence ID" value="NZ_CP012109.1"/>
</dbReference>
<dbReference type="NCBIfam" id="NF002344">
    <property type="entry name" value="PRK01305.2-1"/>
    <property type="match status" value="1"/>
</dbReference>
<keyword evidence="3 4" id="KW-0012">Acyltransferase</keyword>
<dbReference type="HAMAP" id="MF_00689">
    <property type="entry name" value="Bpt"/>
    <property type="match status" value="1"/>
</dbReference>
<dbReference type="AlphaFoldDB" id="A0A0H4WWJ7"/>
<organism evidence="7 8">
    <name type="scientific">Pseudomyxococcus hansupus</name>
    <dbReference type="NCBI Taxonomy" id="1297742"/>
    <lineage>
        <taxon>Bacteria</taxon>
        <taxon>Pseudomonadati</taxon>
        <taxon>Myxococcota</taxon>
        <taxon>Myxococcia</taxon>
        <taxon>Myxococcales</taxon>
        <taxon>Cystobacterineae</taxon>
        <taxon>Myxococcaceae</taxon>
        <taxon>Pseudomyxococcus</taxon>
    </lineage>
</organism>
<dbReference type="Pfam" id="PF04376">
    <property type="entry name" value="ATE_N"/>
    <property type="match status" value="1"/>
</dbReference>
<protein>
    <recommendedName>
        <fullName evidence="4">Aspartate/glutamate leucyltransferase</fullName>
        <ecNumber evidence="4">2.3.2.29</ecNumber>
    </recommendedName>
</protein>
<dbReference type="EC" id="2.3.2.29" evidence="4"/>
<dbReference type="PANTHER" id="PTHR21367:SF1">
    <property type="entry name" value="ARGINYL-TRNA--PROTEIN TRANSFERASE 1"/>
    <property type="match status" value="1"/>
</dbReference>
<comment type="similarity">
    <text evidence="4">Belongs to the R-transferase family. Bpt subfamily.</text>
</comment>
<dbReference type="Proteomes" id="UP000009026">
    <property type="component" value="Chromosome"/>
</dbReference>
<evidence type="ECO:0000256" key="2">
    <source>
        <dbReference type="ARBA" id="ARBA00022679"/>
    </source>
</evidence>
<evidence type="ECO:0000256" key="4">
    <source>
        <dbReference type="HAMAP-Rule" id="MF_00689"/>
    </source>
</evidence>
<dbReference type="GO" id="GO:0005737">
    <property type="term" value="C:cytoplasm"/>
    <property type="evidence" value="ECO:0007669"/>
    <property type="project" value="UniProtKB-SubCell"/>
</dbReference>
<comment type="catalytic activity">
    <reaction evidence="4">
        <text>N-terminal L-glutamyl-[protein] + L-leucyl-tRNA(Leu) = N-terminal L-leucyl-L-glutamyl-[protein] + tRNA(Leu) + H(+)</text>
        <dbReference type="Rhea" id="RHEA:50412"/>
        <dbReference type="Rhea" id="RHEA-COMP:9613"/>
        <dbReference type="Rhea" id="RHEA-COMP:9622"/>
        <dbReference type="Rhea" id="RHEA-COMP:12664"/>
        <dbReference type="Rhea" id="RHEA-COMP:12668"/>
        <dbReference type="ChEBI" id="CHEBI:15378"/>
        <dbReference type="ChEBI" id="CHEBI:64721"/>
        <dbReference type="ChEBI" id="CHEBI:78442"/>
        <dbReference type="ChEBI" id="CHEBI:78494"/>
        <dbReference type="ChEBI" id="CHEBI:133041"/>
        <dbReference type="EC" id="2.3.2.29"/>
    </reaction>
</comment>
<evidence type="ECO:0000313" key="7">
    <source>
        <dbReference type="EMBL" id="AKQ67771.1"/>
    </source>
</evidence>
<evidence type="ECO:0000256" key="1">
    <source>
        <dbReference type="ARBA" id="ARBA00022490"/>
    </source>
</evidence>
<dbReference type="InterPro" id="IPR017138">
    <property type="entry name" value="Asp_Glu_LeuTrfase"/>
</dbReference>
<gene>
    <name evidence="4" type="primary">bpt</name>
    <name evidence="7" type="ORF">A176_004683</name>
</gene>
<evidence type="ECO:0000256" key="3">
    <source>
        <dbReference type="ARBA" id="ARBA00023315"/>
    </source>
</evidence>
<dbReference type="InterPro" id="IPR007471">
    <property type="entry name" value="N-end_Aminoacyl_Trfase_N"/>
</dbReference>
<dbReference type="GO" id="GO:0004057">
    <property type="term" value="F:arginyl-tRNA--protein transferase activity"/>
    <property type="evidence" value="ECO:0007669"/>
    <property type="project" value="InterPro"/>
</dbReference>
<dbReference type="STRING" id="1297742.A176_004683"/>
<keyword evidence="8" id="KW-1185">Reference proteome</keyword>
<evidence type="ECO:0000259" key="6">
    <source>
        <dbReference type="Pfam" id="PF04377"/>
    </source>
</evidence>
<dbReference type="PATRIC" id="fig|1297742.4.peg.4728"/>
<dbReference type="eggNOG" id="COG2935">
    <property type="taxonomic scope" value="Bacteria"/>
</dbReference>
<dbReference type="SUPFAM" id="SSF55729">
    <property type="entry name" value="Acyl-CoA N-acyltransferases (Nat)"/>
    <property type="match status" value="1"/>
</dbReference>
<proteinExistence type="inferred from homology"/>
<keyword evidence="2 4" id="KW-0808">Transferase</keyword>
<comment type="function">
    <text evidence="4">Functions in the N-end rule pathway of protein degradation where it conjugates Leu from its aminoacyl-tRNA to the N-termini of proteins containing an N-terminal aspartate or glutamate.</text>
</comment>
<name>A0A0H4WWJ7_9BACT</name>
<dbReference type="Pfam" id="PF04377">
    <property type="entry name" value="ATE_C"/>
    <property type="match status" value="1"/>
</dbReference>
<comment type="catalytic activity">
    <reaction evidence="4">
        <text>N-terminal L-aspartyl-[protein] + L-leucyl-tRNA(Leu) = N-terminal L-leucyl-L-aspartyl-[protein] + tRNA(Leu) + H(+)</text>
        <dbReference type="Rhea" id="RHEA:50420"/>
        <dbReference type="Rhea" id="RHEA-COMP:9613"/>
        <dbReference type="Rhea" id="RHEA-COMP:9622"/>
        <dbReference type="Rhea" id="RHEA-COMP:12669"/>
        <dbReference type="Rhea" id="RHEA-COMP:12674"/>
        <dbReference type="ChEBI" id="CHEBI:15378"/>
        <dbReference type="ChEBI" id="CHEBI:64720"/>
        <dbReference type="ChEBI" id="CHEBI:78442"/>
        <dbReference type="ChEBI" id="CHEBI:78494"/>
        <dbReference type="ChEBI" id="CHEBI:133042"/>
        <dbReference type="EC" id="2.3.2.29"/>
    </reaction>
</comment>
<dbReference type="NCBIfam" id="NF002346">
    <property type="entry name" value="PRK01305.2-3"/>
    <property type="match status" value="1"/>
</dbReference>
<reference evidence="7 8" key="1">
    <citation type="journal article" date="2016" name="PLoS ONE">
        <title>Complete Genome Sequence and Comparative Genomics of a Novel Myxobacterium Myxococcus hansupus.</title>
        <authorList>
            <person name="Sharma G."/>
            <person name="Narwani T."/>
            <person name="Subramanian S."/>
        </authorList>
    </citation>
    <scope>NUCLEOTIDE SEQUENCE [LARGE SCALE GENOMIC DNA]</scope>
    <source>
        <strain evidence="8">mixupus</strain>
    </source>
</reference>
<accession>A0A0H4WWJ7</accession>
<dbReference type="OrthoDB" id="9782022at2"/>
<evidence type="ECO:0000259" key="5">
    <source>
        <dbReference type="Pfam" id="PF04376"/>
    </source>
</evidence>